<dbReference type="AlphaFoldDB" id="A0A371H6L6"/>
<proteinExistence type="predicted"/>
<keyword evidence="2" id="KW-1185">Reference proteome</keyword>
<accession>A0A371H6L6</accession>
<dbReference type="Proteomes" id="UP000257109">
    <property type="component" value="Unassembled WGS sequence"/>
</dbReference>
<gene>
    <name evidence="1" type="ORF">CR513_18640</name>
</gene>
<organism evidence="1 2">
    <name type="scientific">Mucuna pruriens</name>
    <name type="common">Velvet bean</name>
    <name type="synonym">Dolichos pruriens</name>
    <dbReference type="NCBI Taxonomy" id="157652"/>
    <lineage>
        <taxon>Eukaryota</taxon>
        <taxon>Viridiplantae</taxon>
        <taxon>Streptophyta</taxon>
        <taxon>Embryophyta</taxon>
        <taxon>Tracheophyta</taxon>
        <taxon>Spermatophyta</taxon>
        <taxon>Magnoliopsida</taxon>
        <taxon>eudicotyledons</taxon>
        <taxon>Gunneridae</taxon>
        <taxon>Pentapetalae</taxon>
        <taxon>rosids</taxon>
        <taxon>fabids</taxon>
        <taxon>Fabales</taxon>
        <taxon>Fabaceae</taxon>
        <taxon>Papilionoideae</taxon>
        <taxon>50 kb inversion clade</taxon>
        <taxon>NPAAA clade</taxon>
        <taxon>indigoferoid/millettioid clade</taxon>
        <taxon>Phaseoleae</taxon>
        <taxon>Mucuna</taxon>
    </lineage>
</organism>
<comment type="caution">
    <text evidence="1">The sequence shown here is derived from an EMBL/GenBank/DDBJ whole genome shotgun (WGS) entry which is preliminary data.</text>
</comment>
<evidence type="ECO:0000313" key="2">
    <source>
        <dbReference type="Proteomes" id="UP000257109"/>
    </source>
</evidence>
<feature type="non-terminal residue" evidence="1">
    <location>
        <position position="1"/>
    </location>
</feature>
<name>A0A371H6L6_MUCPR</name>
<sequence length="87" mass="9977">MQARSVPLPFPARTVPTRRFEIDEDLLKLFRSVEINIVLLDAIKQILKYAKFLKELCMHKRKKLKGRVEMGGIVSALTKHEDVITGS</sequence>
<dbReference type="EMBL" id="QJKJ01003454">
    <property type="protein sequence ID" value="RDX98439.1"/>
    <property type="molecule type" value="Genomic_DNA"/>
</dbReference>
<dbReference type="OrthoDB" id="778454at2759"/>
<evidence type="ECO:0000313" key="1">
    <source>
        <dbReference type="EMBL" id="RDX98439.1"/>
    </source>
</evidence>
<reference evidence="1" key="1">
    <citation type="submission" date="2018-05" db="EMBL/GenBank/DDBJ databases">
        <title>Draft genome of Mucuna pruriens seed.</title>
        <authorList>
            <person name="Nnadi N.E."/>
            <person name="Vos R."/>
            <person name="Hasami M.H."/>
            <person name="Devisetty U.K."/>
            <person name="Aguiy J.C."/>
        </authorList>
    </citation>
    <scope>NUCLEOTIDE SEQUENCE [LARGE SCALE GENOMIC DNA]</scope>
    <source>
        <strain evidence="1">JCA_2017</strain>
    </source>
</reference>
<protein>
    <submittedName>
        <fullName evidence="1">Uncharacterized protein</fullName>
    </submittedName>
</protein>